<dbReference type="HOGENOM" id="CLU_498725_0_0_1"/>
<gene>
    <name evidence="2" type="ORF">BOTBODRAFT_182123</name>
</gene>
<feature type="compositionally biased region" description="Basic and acidic residues" evidence="1">
    <location>
        <begin position="489"/>
        <end position="502"/>
    </location>
</feature>
<dbReference type="EMBL" id="KL198175">
    <property type="protein sequence ID" value="KDQ05893.1"/>
    <property type="molecule type" value="Genomic_DNA"/>
</dbReference>
<evidence type="ECO:0000313" key="3">
    <source>
        <dbReference type="Proteomes" id="UP000027195"/>
    </source>
</evidence>
<sequence length="546" mass="60698">MPYSPNFFYFYTALIEFFLDKLCSSGFPRQAALVEFSSTRRVYQVFPGGLSIISAFPGLAYPFDFSPPASRPPYLCSALPQLPAPMSDSTYTSNFRAFSHAGLGFELRTVNTNLFPLRPNHPRLTARFSAATPPPILANGTYGDLDWLYNTYTYLPKSPWVHYIPTRLMFKDGVPGYSTVPFLEVPDRVTGGLWIRQGEVGEGYFLDTFLEELQRFYKDGRTQAMSYLNSAKVHCRLPIRDEELQWETVSTVGPYTEMMANLMTIQRCIAELYGWIFMQEKLQPDRPSFYPRAPLTINRASGLPSLDAFNGVIIDWDAPSDGFDRQAISHGLPVWWVCYKTDPAQDRPLWKGLPRASQAVSRLHRGAGYVPLQKSDVSLTYCLQPGSSGSLLDDIVSRSEIERKRYSQWLPLGAGGSEYAALASKPAVPYPSSVAGPSPTNPSISDPSTATNPPPQPLATLPDARGAFKRRRGQPSNPLPKPRPPPVLEAERDHIARGEATRQAHLAAGTAKPRNSAQRQKARRPTKMEREARKALAGSTPAPTSE</sequence>
<reference evidence="3" key="1">
    <citation type="journal article" date="2014" name="Proc. Natl. Acad. Sci. U.S.A.">
        <title>Extensive sampling of basidiomycete genomes demonstrates inadequacy of the white-rot/brown-rot paradigm for wood decay fungi.</title>
        <authorList>
            <person name="Riley R."/>
            <person name="Salamov A.A."/>
            <person name="Brown D.W."/>
            <person name="Nagy L.G."/>
            <person name="Floudas D."/>
            <person name="Held B.W."/>
            <person name="Levasseur A."/>
            <person name="Lombard V."/>
            <person name="Morin E."/>
            <person name="Otillar R."/>
            <person name="Lindquist E.A."/>
            <person name="Sun H."/>
            <person name="LaButti K.M."/>
            <person name="Schmutz J."/>
            <person name="Jabbour D."/>
            <person name="Luo H."/>
            <person name="Baker S.E."/>
            <person name="Pisabarro A.G."/>
            <person name="Walton J.D."/>
            <person name="Blanchette R.A."/>
            <person name="Henrissat B."/>
            <person name="Martin F."/>
            <person name="Cullen D."/>
            <person name="Hibbett D.S."/>
            <person name="Grigoriev I.V."/>
        </authorList>
    </citation>
    <scope>NUCLEOTIDE SEQUENCE [LARGE SCALE GENOMIC DNA]</scope>
    <source>
        <strain evidence="3">FD-172 SS1</strain>
    </source>
</reference>
<protein>
    <submittedName>
        <fullName evidence="2">Uncharacterized protein</fullName>
    </submittedName>
</protein>
<evidence type="ECO:0000313" key="2">
    <source>
        <dbReference type="EMBL" id="KDQ05893.1"/>
    </source>
</evidence>
<dbReference type="AlphaFoldDB" id="A0A067LRQ9"/>
<organism evidence="2 3">
    <name type="scientific">Botryobasidium botryosum (strain FD-172 SS1)</name>
    <dbReference type="NCBI Taxonomy" id="930990"/>
    <lineage>
        <taxon>Eukaryota</taxon>
        <taxon>Fungi</taxon>
        <taxon>Dikarya</taxon>
        <taxon>Basidiomycota</taxon>
        <taxon>Agaricomycotina</taxon>
        <taxon>Agaricomycetes</taxon>
        <taxon>Cantharellales</taxon>
        <taxon>Botryobasidiaceae</taxon>
        <taxon>Botryobasidium</taxon>
    </lineage>
</organism>
<dbReference type="InParanoid" id="A0A067LRQ9"/>
<accession>A0A067LRQ9</accession>
<feature type="compositionally biased region" description="Polar residues" evidence="1">
    <location>
        <begin position="441"/>
        <end position="451"/>
    </location>
</feature>
<proteinExistence type="predicted"/>
<keyword evidence="3" id="KW-1185">Reference proteome</keyword>
<dbReference type="Proteomes" id="UP000027195">
    <property type="component" value="Unassembled WGS sequence"/>
</dbReference>
<evidence type="ECO:0000256" key="1">
    <source>
        <dbReference type="SAM" id="MobiDB-lite"/>
    </source>
</evidence>
<feature type="region of interest" description="Disordered" evidence="1">
    <location>
        <begin position="429"/>
        <end position="546"/>
    </location>
</feature>
<name>A0A067LRQ9_BOTB1</name>
<feature type="compositionally biased region" description="Pro residues" evidence="1">
    <location>
        <begin position="477"/>
        <end position="487"/>
    </location>
</feature>